<feature type="transmembrane region" description="Helical" evidence="1">
    <location>
        <begin position="244"/>
        <end position="264"/>
    </location>
</feature>
<evidence type="ECO:0000313" key="2">
    <source>
        <dbReference type="EMBL" id="SDP94878.1"/>
    </source>
</evidence>
<feature type="transmembrane region" description="Helical" evidence="1">
    <location>
        <begin position="375"/>
        <end position="395"/>
    </location>
</feature>
<feature type="transmembrane region" description="Helical" evidence="1">
    <location>
        <begin position="336"/>
        <end position="355"/>
    </location>
</feature>
<keyword evidence="1" id="KW-0472">Membrane</keyword>
<evidence type="ECO:0000313" key="3">
    <source>
        <dbReference type="Proteomes" id="UP000199159"/>
    </source>
</evidence>
<keyword evidence="1" id="KW-0812">Transmembrane</keyword>
<sequence length="403" mass="46895">MGLVYIAFSICALALTRQFPFTFISGAITISLFIFFLFVSPWIFRKYFRSRKIIRYLYLINIITLVVLFCYSVFVEQNSFNLAVRFLIILILLLTAFFIPKKKAFVHIFILLGLTHSILLILFEGYIVFFSDPTFPSYIRGRVLELGVGDIYSYNGYFYRIQIKGNAILPIAFLISLYAINTKWLKYTISITLFIGTLIAGNFAFLIALAAFFLYHLFIFMWEKYKSNQFRIKKFLFKNTTRKLITTILTLLLLLVTVIPVFLYSSEVIKRKLEYSIPTRFDQVFVLLDDMSENPLTIALGKGLGNTVSVETEYRNYTGDIYFELQSIYILNQVGVIYMILFVLTNLVFAIYFWSNRKVYLIYLSYLVYALTNPYIFDSMNILVIVVLGSLVKILEEEGINNV</sequence>
<feature type="transmembrane region" description="Helical" evidence="1">
    <location>
        <begin position="106"/>
        <end position="129"/>
    </location>
</feature>
<protein>
    <submittedName>
        <fullName evidence="2">Uncharacterized protein</fullName>
    </submittedName>
</protein>
<feature type="transmembrane region" description="Helical" evidence="1">
    <location>
        <begin position="192"/>
        <end position="218"/>
    </location>
</feature>
<feature type="transmembrane region" description="Helical" evidence="1">
    <location>
        <begin position="24"/>
        <end position="44"/>
    </location>
</feature>
<gene>
    <name evidence="2" type="ORF">SAMN05216565_11725</name>
</gene>
<keyword evidence="3" id="KW-1185">Reference proteome</keyword>
<feature type="transmembrane region" description="Helical" evidence="1">
    <location>
        <begin position="56"/>
        <end position="74"/>
    </location>
</feature>
<dbReference type="AlphaFoldDB" id="A0A1H0WVW9"/>
<evidence type="ECO:0000256" key="1">
    <source>
        <dbReference type="SAM" id="Phobius"/>
    </source>
</evidence>
<dbReference type="Proteomes" id="UP000199159">
    <property type="component" value="Unassembled WGS sequence"/>
</dbReference>
<name>A0A1H0WVW9_9BACI</name>
<accession>A0A1H0WVW9</accession>
<feature type="transmembrane region" description="Helical" evidence="1">
    <location>
        <begin position="80"/>
        <end position="99"/>
    </location>
</feature>
<dbReference type="STRING" id="930152.SAMN05216565_11725"/>
<feature type="transmembrane region" description="Helical" evidence="1">
    <location>
        <begin position="161"/>
        <end position="180"/>
    </location>
</feature>
<dbReference type="RefSeq" id="WP_175490406.1">
    <property type="nucleotide sequence ID" value="NZ_FNJU01000017.1"/>
</dbReference>
<keyword evidence="1" id="KW-1133">Transmembrane helix</keyword>
<dbReference type="EMBL" id="FNJU01000017">
    <property type="protein sequence ID" value="SDP94878.1"/>
    <property type="molecule type" value="Genomic_DNA"/>
</dbReference>
<reference evidence="3" key="1">
    <citation type="submission" date="2016-10" db="EMBL/GenBank/DDBJ databases">
        <authorList>
            <person name="Varghese N."/>
            <person name="Submissions S."/>
        </authorList>
    </citation>
    <scope>NUCLEOTIDE SEQUENCE [LARGE SCALE GENOMIC DNA]</scope>
    <source>
        <strain evidence="3">IBRC-M10078</strain>
    </source>
</reference>
<proteinExistence type="predicted"/>
<organism evidence="2 3">
    <name type="scientific">Litchfieldia salsa</name>
    <dbReference type="NCBI Taxonomy" id="930152"/>
    <lineage>
        <taxon>Bacteria</taxon>
        <taxon>Bacillati</taxon>
        <taxon>Bacillota</taxon>
        <taxon>Bacilli</taxon>
        <taxon>Bacillales</taxon>
        <taxon>Bacillaceae</taxon>
        <taxon>Litchfieldia</taxon>
    </lineage>
</organism>